<evidence type="ECO:0000313" key="2">
    <source>
        <dbReference type="Proteomes" id="UP000245444"/>
    </source>
</evidence>
<keyword evidence="2" id="KW-1185">Reference proteome</keyword>
<dbReference type="EMBL" id="CP029553">
    <property type="protein sequence ID" value="AWN47195.1"/>
    <property type="molecule type" value="Genomic_DNA"/>
</dbReference>
<dbReference type="Proteomes" id="UP000245444">
    <property type="component" value="Chromosome"/>
</dbReference>
<protein>
    <submittedName>
        <fullName evidence="1">Uncharacterized protein</fullName>
    </submittedName>
</protein>
<name>A0A2U8WLR5_9HYPH</name>
<gene>
    <name evidence="1" type="ORF">DK419_13430</name>
</gene>
<evidence type="ECO:0000313" key="1">
    <source>
        <dbReference type="EMBL" id="AWN47195.1"/>
    </source>
</evidence>
<dbReference type="AlphaFoldDB" id="A0A2U8WLR5"/>
<organism evidence="1 2">
    <name type="scientific">Methylobacterium terrae</name>
    <dbReference type="NCBI Taxonomy" id="2202827"/>
    <lineage>
        <taxon>Bacteria</taxon>
        <taxon>Pseudomonadati</taxon>
        <taxon>Pseudomonadota</taxon>
        <taxon>Alphaproteobacteria</taxon>
        <taxon>Hyphomicrobiales</taxon>
        <taxon>Methylobacteriaceae</taxon>
        <taxon>Methylobacterium</taxon>
    </lineage>
</organism>
<sequence length="142" mass="15389">MTPGMNARAFDYPSLALAARAAARDAEDRRQQAAEILDLVGGEHVGTRREASRLLAHAAAQHLDLRRLEHLAALHEQHPVLADAIAALEAGGRVIVAPPMRVRPVSGPPGPTRSKLLNRWLVVVGWLRPEAVEVPVFARRSA</sequence>
<dbReference type="KEGG" id="mtea:DK419_13430"/>
<dbReference type="RefSeq" id="WP_109959526.1">
    <property type="nucleotide sequence ID" value="NZ_CP029553.1"/>
</dbReference>
<reference evidence="1 2" key="1">
    <citation type="submission" date="2018-05" db="EMBL/GenBank/DDBJ databases">
        <title>Complete Genome Sequence of Methylobacterium sp. 17Sr1-28.</title>
        <authorList>
            <person name="Srinivasan S."/>
        </authorList>
    </citation>
    <scope>NUCLEOTIDE SEQUENCE [LARGE SCALE GENOMIC DNA]</scope>
    <source>
        <strain evidence="1 2">17Sr1-28</strain>
    </source>
</reference>
<accession>A0A2U8WLR5</accession>
<proteinExistence type="predicted"/>